<dbReference type="Proteomes" id="UP000553706">
    <property type="component" value="Unassembled WGS sequence"/>
</dbReference>
<dbReference type="AlphaFoldDB" id="A0A840VPW3"/>
<dbReference type="RefSeq" id="WP_183266649.1">
    <property type="nucleotide sequence ID" value="NZ_JACHFJ010000008.1"/>
</dbReference>
<sequence length="321" mass="34097">MPAEAPQIRLSIGGMQVEGVVALEVESVGYFAADRFNVACALSGRAGYFAALGKQDVTIEVAADGVGYATLLVGQLDNVRVDLGCNEVVLAGRDLAARLIDAEIAETFANQTASQIALTLAGRRGLTPNVAVTSTQVGQYYELDHARSALATHARSVTEWSLLTQLAQAEGFALWVSGERLNFGPWPQMTSMPVAPENFLTLTFDMINVLPAAVTVKSWNTRNKAVVSQSRGNGVGTTLVRPNLTAAQARSLATSQLTALGQHGVMMNATMPGDTMLRPGMTLVMAGTDSALDQSYAVLTVTRRLSARRGFEQNVTAYAMN</sequence>
<gene>
    <name evidence="1" type="ORF">HNP71_001905</name>
</gene>
<comment type="caution">
    <text evidence="1">The sequence shown here is derived from an EMBL/GenBank/DDBJ whole genome shotgun (WGS) entry which is preliminary data.</text>
</comment>
<evidence type="ECO:0000313" key="2">
    <source>
        <dbReference type="Proteomes" id="UP000553706"/>
    </source>
</evidence>
<protein>
    <submittedName>
        <fullName evidence="1">Phage protein D</fullName>
    </submittedName>
</protein>
<reference evidence="1 2" key="1">
    <citation type="submission" date="2020-08" db="EMBL/GenBank/DDBJ databases">
        <title>Genomic Encyclopedia of Type Strains, Phase IV (KMG-IV): sequencing the most valuable type-strain genomes for metagenomic binning, comparative biology and taxonomic classification.</title>
        <authorList>
            <person name="Goeker M."/>
        </authorList>
    </citation>
    <scope>NUCLEOTIDE SEQUENCE [LARGE SCALE GENOMIC DNA]</scope>
    <source>
        <strain evidence="1 2">DSM 27026</strain>
    </source>
</reference>
<keyword evidence="2" id="KW-1185">Reference proteome</keyword>
<evidence type="ECO:0000313" key="1">
    <source>
        <dbReference type="EMBL" id="MBB5373641.1"/>
    </source>
</evidence>
<dbReference type="EMBL" id="JACHFJ010000008">
    <property type="protein sequence ID" value="MBB5373641.1"/>
    <property type="molecule type" value="Genomic_DNA"/>
</dbReference>
<proteinExistence type="predicted"/>
<accession>A0A840VPW3</accession>
<name>A0A840VPW3_9PROT</name>
<organism evidence="1 2">
    <name type="scientific">Acidocella aromatica</name>
    <dbReference type="NCBI Taxonomy" id="1303579"/>
    <lineage>
        <taxon>Bacteria</taxon>
        <taxon>Pseudomonadati</taxon>
        <taxon>Pseudomonadota</taxon>
        <taxon>Alphaproteobacteria</taxon>
        <taxon>Acetobacterales</taxon>
        <taxon>Acidocellaceae</taxon>
        <taxon>Acidocella</taxon>
    </lineage>
</organism>
<dbReference type="SUPFAM" id="SSF69279">
    <property type="entry name" value="Phage tail proteins"/>
    <property type="match status" value="1"/>
</dbReference>